<reference evidence="2 3" key="1">
    <citation type="submission" date="2020-08" db="EMBL/GenBank/DDBJ databases">
        <title>Genomic Encyclopedia of Archaeal and Bacterial Type Strains, Phase II (KMG-II): from individual species to whole genera.</title>
        <authorList>
            <person name="Goeker M."/>
        </authorList>
    </citation>
    <scope>NUCLEOTIDE SEQUENCE [LARGE SCALE GENOMIC DNA]</scope>
    <source>
        <strain evidence="2 3">DSM 43850</strain>
    </source>
</reference>
<dbReference type="Pfam" id="PF01636">
    <property type="entry name" value="APH"/>
    <property type="match status" value="1"/>
</dbReference>
<dbReference type="Gene3D" id="3.90.1200.10">
    <property type="match status" value="1"/>
</dbReference>
<sequence length="304" mass="33904">MTTVTASVSDGRSTRERLRAVLAKACEEVGLDATGAELIRFVNNAVFRLARHPVVVRIVLTPGLRHRADNVVNAAKLLADYGVPAVELLPDVPQPLHIGVHSATFWQEVPDTGEEPTVAELAVLLKQMHEIPVEDASLPEWNPIDDLRRRIGDAEGWDPDDVEFLLRRCDEVEARLGEVRYELPRGVVHGDAHLGNLITTPGGTVLCDFDTTVLGPREWDLVPIAVGQLRFHHTVNKHAQLAEAYGFDVTQWDGFAVLREVRELKLTAAVLPIARSNPNIRSELRRRLRSVRAGDIFSRWAPYR</sequence>
<accession>A0ABR6BRJ9</accession>
<dbReference type="InterPro" id="IPR002575">
    <property type="entry name" value="Aminoglycoside_PTrfase"/>
</dbReference>
<organism evidence="2 3">
    <name type="scientific">Kutzneria viridogrisea</name>
    <dbReference type="NCBI Taxonomy" id="47990"/>
    <lineage>
        <taxon>Bacteria</taxon>
        <taxon>Bacillati</taxon>
        <taxon>Actinomycetota</taxon>
        <taxon>Actinomycetes</taxon>
        <taxon>Pseudonocardiales</taxon>
        <taxon>Pseudonocardiaceae</taxon>
        <taxon>Kutzneria</taxon>
    </lineage>
</organism>
<name>A0ABR6BRJ9_9PSEU</name>
<feature type="domain" description="Aminoglycoside phosphotransferase" evidence="1">
    <location>
        <begin position="45"/>
        <end position="250"/>
    </location>
</feature>
<keyword evidence="3" id="KW-1185">Reference proteome</keyword>
<protein>
    <recommendedName>
        <fullName evidence="1">Aminoglycoside phosphotransferase domain-containing protein</fullName>
    </recommendedName>
</protein>
<evidence type="ECO:0000259" key="1">
    <source>
        <dbReference type="Pfam" id="PF01636"/>
    </source>
</evidence>
<dbReference type="RefSeq" id="WP_030108327.1">
    <property type="nucleotide sequence ID" value="NZ_BAAABQ010000022.1"/>
</dbReference>
<dbReference type="EMBL" id="JACJID010000005">
    <property type="protein sequence ID" value="MBA8929199.1"/>
    <property type="molecule type" value="Genomic_DNA"/>
</dbReference>
<evidence type="ECO:0000313" key="3">
    <source>
        <dbReference type="Proteomes" id="UP000517916"/>
    </source>
</evidence>
<gene>
    <name evidence="2" type="ORF">BC739_006417</name>
</gene>
<comment type="caution">
    <text evidence="2">The sequence shown here is derived from an EMBL/GenBank/DDBJ whole genome shotgun (WGS) entry which is preliminary data.</text>
</comment>
<proteinExistence type="predicted"/>
<dbReference type="InterPro" id="IPR011009">
    <property type="entry name" value="Kinase-like_dom_sf"/>
</dbReference>
<dbReference type="Proteomes" id="UP000517916">
    <property type="component" value="Unassembled WGS sequence"/>
</dbReference>
<dbReference type="SUPFAM" id="SSF56112">
    <property type="entry name" value="Protein kinase-like (PK-like)"/>
    <property type="match status" value="1"/>
</dbReference>
<evidence type="ECO:0000313" key="2">
    <source>
        <dbReference type="EMBL" id="MBA8929199.1"/>
    </source>
</evidence>